<proteinExistence type="predicted"/>
<dbReference type="RefSeq" id="WP_054965451.1">
    <property type="nucleotide sequence ID" value="NZ_FMUN01000005.1"/>
</dbReference>
<evidence type="ECO:0000313" key="4">
    <source>
        <dbReference type="Proteomes" id="UP000183104"/>
    </source>
</evidence>
<dbReference type="SUPFAM" id="SSF89155">
    <property type="entry name" value="TorD-like"/>
    <property type="match status" value="1"/>
</dbReference>
<dbReference type="GO" id="GO:0051082">
    <property type="term" value="F:unfolded protein binding"/>
    <property type="evidence" value="ECO:0007669"/>
    <property type="project" value="InterPro"/>
</dbReference>
<dbReference type="NCBIfam" id="TIGR00684">
    <property type="entry name" value="narJ"/>
    <property type="match status" value="1"/>
</dbReference>
<feature type="compositionally biased region" description="Basic and acidic residues" evidence="2">
    <location>
        <begin position="185"/>
        <end position="203"/>
    </location>
</feature>
<dbReference type="InterPro" id="IPR020945">
    <property type="entry name" value="DMSO/NO3_reduct_chaperone"/>
</dbReference>
<feature type="region of interest" description="Disordered" evidence="2">
    <location>
        <begin position="185"/>
        <end position="240"/>
    </location>
</feature>
<reference evidence="4" key="1">
    <citation type="submission" date="2016-10" db="EMBL/GenBank/DDBJ databases">
        <authorList>
            <person name="Varghese N."/>
        </authorList>
    </citation>
    <scope>NUCLEOTIDE SEQUENCE [LARGE SCALE GENOMIC DNA]</scope>
    <source>
        <strain evidence="4">HL 19</strain>
    </source>
</reference>
<dbReference type="AlphaFoldDB" id="A0A0P9C887"/>
<dbReference type="GO" id="GO:0016530">
    <property type="term" value="F:metallochaperone activity"/>
    <property type="evidence" value="ECO:0007669"/>
    <property type="project" value="TreeGrafter"/>
</dbReference>
<dbReference type="PANTHER" id="PTHR43680:SF2">
    <property type="entry name" value="NITRATE REDUCTASE MOLYBDENUM COFACTOR ASSEMBLY CHAPERONE NARJ"/>
    <property type="match status" value="1"/>
</dbReference>
<name>A0A0P9C887_9GAMM</name>
<evidence type="ECO:0000313" key="3">
    <source>
        <dbReference type="EMBL" id="SCY35206.1"/>
    </source>
</evidence>
<dbReference type="Gene3D" id="1.10.3480.10">
    <property type="entry name" value="TorD-like"/>
    <property type="match status" value="1"/>
</dbReference>
<dbReference type="STRING" id="381306.AN478_04680"/>
<dbReference type="EMBL" id="FMUN01000005">
    <property type="protein sequence ID" value="SCY35206.1"/>
    <property type="molecule type" value="Genomic_DNA"/>
</dbReference>
<dbReference type="GO" id="GO:0051131">
    <property type="term" value="P:chaperone-mediated protein complex assembly"/>
    <property type="evidence" value="ECO:0007669"/>
    <property type="project" value="InterPro"/>
</dbReference>
<dbReference type="InterPro" id="IPR036411">
    <property type="entry name" value="TorD-like_sf"/>
</dbReference>
<dbReference type="InterPro" id="IPR003765">
    <property type="entry name" value="NO3_reductase_chaperone_NarJ"/>
</dbReference>
<evidence type="ECO:0000256" key="2">
    <source>
        <dbReference type="SAM" id="MobiDB-lite"/>
    </source>
</evidence>
<organism evidence="3 4">
    <name type="scientific">Thiohalorhabdus denitrificans</name>
    <dbReference type="NCBI Taxonomy" id="381306"/>
    <lineage>
        <taxon>Bacteria</taxon>
        <taxon>Pseudomonadati</taxon>
        <taxon>Pseudomonadota</taxon>
        <taxon>Gammaproteobacteria</taxon>
        <taxon>Thiohalorhabdales</taxon>
        <taxon>Thiohalorhabdaceae</taxon>
        <taxon>Thiohalorhabdus</taxon>
    </lineage>
</organism>
<keyword evidence="4" id="KW-1185">Reference proteome</keyword>
<sequence length="240" mass="26698">MSAHTETPLPWALKAVSRMLAYPEADLQAATGDLARAVVPRPELNSEERSAVRRFLDGLGEEDLLDLQAAYVETFDRSKKVSLYLFEHVYGESRDRGPAMVELKEAYREAGLEIACGELPDYLPMFLEFCAELGEGGARDWLEETGPILQQLHVRLVERDSRYAVPLRLLLRLAELDPAPEELVRAAEAEERDDTPEAHDRAWMEAPVTFGPDQPAGGGGQAQPVQWVDRDRAAGQTGRS</sequence>
<keyword evidence="1" id="KW-0534">Nitrate assimilation</keyword>
<dbReference type="PATRIC" id="fig|381306.5.peg.1430"/>
<dbReference type="OrthoDB" id="8478585at2"/>
<dbReference type="Pfam" id="PF02613">
    <property type="entry name" value="Nitrate_red_del"/>
    <property type="match status" value="1"/>
</dbReference>
<dbReference type="Proteomes" id="UP000183104">
    <property type="component" value="Unassembled WGS sequence"/>
</dbReference>
<dbReference type="GO" id="GO:0042128">
    <property type="term" value="P:nitrate assimilation"/>
    <property type="evidence" value="ECO:0007669"/>
    <property type="project" value="UniProtKB-KW"/>
</dbReference>
<evidence type="ECO:0000256" key="1">
    <source>
        <dbReference type="ARBA" id="ARBA00023063"/>
    </source>
</evidence>
<protein>
    <submittedName>
        <fullName evidence="3">Respiratory nitrate reductase chaperone NarJ</fullName>
    </submittedName>
</protein>
<accession>A0A0P9C887</accession>
<dbReference type="PANTHER" id="PTHR43680">
    <property type="entry name" value="NITRATE REDUCTASE MOLYBDENUM COFACTOR ASSEMBLY CHAPERONE"/>
    <property type="match status" value="1"/>
</dbReference>
<gene>
    <name evidence="3" type="ORF">SAMN05661077_1837</name>
</gene>